<dbReference type="Proteomes" id="UP000053593">
    <property type="component" value="Unassembled WGS sequence"/>
</dbReference>
<sequence length="134" mass="15452">MHLQKPLNLVGVDCVLLELKDVDIRGISVEELTDDTTISWIWKGAGIDPREQNNINDTLRIAWCKARAITKRKSEALMWEKRAEQAKKVREVGDSEQLAEGRVAYAKRQAVIRRRIKDHYEAGWAEALEKVRSR</sequence>
<protein>
    <submittedName>
        <fullName evidence="1">Uncharacterized protein</fullName>
    </submittedName>
</protein>
<gene>
    <name evidence="1" type="ORF">GYMLUDRAFT_250770</name>
</gene>
<name>A0A0D0BTP3_9AGAR</name>
<evidence type="ECO:0000313" key="2">
    <source>
        <dbReference type="Proteomes" id="UP000053593"/>
    </source>
</evidence>
<dbReference type="AlphaFoldDB" id="A0A0D0BTP3"/>
<accession>A0A0D0BTP3</accession>
<reference evidence="1 2" key="1">
    <citation type="submission" date="2014-04" db="EMBL/GenBank/DDBJ databases">
        <title>Evolutionary Origins and Diversification of the Mycorrhizal Mutualists.</title>
        <authorList>
            <consortium name="DOE Joint Genome Institute"/>
            <consortium name="Mycorrhizal Genomics Consortium"/>
            <person name="Kohler A."/>
            <person name="Kuo A."/>
            <person name="Nagy L.G."/>
            <person name="Floudas D."/>
            <person name="Copeland A."/>
            <person name="Barry K.W."/>
            <person name="Cichocki N."/>
            <person name="Veneault-Fourrey C."/>
            <person name="LaButti K."/>
            <person name="Lindquist E.A."/>
            <person name="Lipzen A."/>
            <person name="Lundell T."/>
            <person name="Morin E."/>
            <person name="Murat C."/>
            <person name="Riley R."/>
            <person name="Ohm R."/>
            <person name="Sun H."/>
            <person name="Tunlid A."/>
            <person name="Henrissat B."/>
            <person name="Grigoriev I.V."/>
            <person name="Hibbett D.S."/>
            <person name="Martin F."/>
        </authorList>
    </citation>
    <scope>NUCLEOTIDE SEQUENCE [LARGE SCALE GENOMIC DNA]</scope>
    <source>
        <strain evidence="1 2">FD-317 M1</strain>
    </source>
</reference>
<keyword evidence="2" id="KW-1185">Reference proteome</keyword>
<organism evidence="1 2">
    <name type="scientific">Collybiopsis luxurians FD-317 M1</name>
    <dbReference type="NCBI Taxonomy" id="944289"/>
    <lineage>
        <taxon>Eukaryota</taxon>
        <taxon>Fungi</taxon>
        <taxon>Dikarya</taxon>
        <taxon>Basidiomycota</taxon>
        <taxon>Agaricomycotina</taxon>
        <taxon>Agaricomycetes</taxon>
        <taxon>Agaricomycetidae</taxon>
        <taxon>Agaricales</taxon>
        <taxon>Marasmiineae</taxon>
        <taxon>Omphalotaceae</taxon>
        <taxon>Collybiopsis</taxon>
        <taxon>Collybiopsis luxurians</taxon>
    </lineage>
</organism>
<dbReference type="OrthoDB" id="3062870at2759"/>
<proteinExistence type="predicted"/>
<dbReference type="HOGENOM" id="CLU_003703_0_1_1"/>
<dbReference type="EMBL" id="KN834835">
    <property type="protein sequence ID" value="KIK52939.1"/>
    <property type="molecule type" value="Genomic_DNA"/>
</dbReference>
<evidence type="ECO:0000313" key="1">
    <source>
        <dbReference type="EMBL" id="KIK52939.1"/>
    </source>
</evidence>